<name>A0A9P6LSZ6_9FUNG</name>
<dbReference type="GO" id="GO:0000981">
    <property type="term" value="F:DNA-binding transcription factor activity, RNA polymerase II-specific"/>
    <property type="evidence" value="ECO:0007669"/>
    <property type="project" value="InterPro"/>
</dbReference>
<evidence type="ECO:0000313" key="3">
    <source>
        <dbReference type="EMBL" id="KAF9940000.1"/>
    </source>
</evidence>
<feature type="compositionally biased region" description="Basic and acidic residues" evidence="1">
    <location>
        <begin position="955"/>
        <end position="964"/>
    </location>
</feature>
<feature type="compositionally biased region" description="Low complexity" evidence="1">
    <location>
        <begin position="183"/>
        <end position="200"/>
    </location>
</feature>
<feature type="region of interest" description="Disordered" evidence="1">
    <location>
        <begin position="1411"/>
        <end position="1437"/>
    </location>
</feature>
<sequence>MPYRSGTDAQLVLLTAPDSAVATMAVSASSSASHQYNPIHHNHHVHSSQPDQPFVASTTSHLNTRPTLDTATFADGMPHLNQASFMDFDPILTRPLEFSVPRLPVKARKRHKVATSCNRCRQNKRKCDSGVPCSNCKKNNVDCCYTHAQLSRSIWGDSPLSPEKVIGVAASRPNTPGLVLKDTTSTPTTPTTPTSTTPTTHQSHYDFGPVSPHPISYAGQTPNDPSGHHYRSQQVLTSQSKQLSKAMRIVRPDPQYPARLSNMDSNMDDMEQSKVKEYFSTGVMLVPSNDMTGSSAGQPSSDNIAAVNNVEERYTKTITTTTTSPTTLSEREFPVDLLLPTNSEDYRAPPSAYLFTTTGMSPLSSSSQDSEALYHATYPNQQQQHQQFHYQRHHQQQEQQRHNSDLLPPISPRPRQEASHSYPYIRQYREPDTYQQQQSQQNHHRHHHPHPHHPSSHYSPTFEETLYPILSADSYVDPHHQSIYSSGPISPVTSVPSDPYSPLATWSAPETIGGSRYSTLYPDTSDTHRPYHHNHDERSFLPAQVHINTFLPSRNDNNTINNNNNITESPDETMVVLTEEQIRESKRIQRIARDMLAIKKYDLSIMVPRHISQERDELFIASNSPSLSGSGIQEVPSHLQSLPRDANYLVDVFFANAYYYYPVLNRTAVELCLMEPQTPQALFLLNIIFMTACKHLGRTGDIRRAIQFRERARELHLRINANVRLSRLQGVLLGSLVIYGVFKAPIGLAEVCGGHYALPTLSSSSDDEEDDFDSSSAPQPSSRCEANFPDLQTESQSIQAKRGVIPEAAYQARLWTFWGFYVRDSISRLYFGWPHGINTMAVTADIPKIDGCVGLGGKDDSPMSGMLSGQATPSVVIGKRRDTSFRGEEDLDGTPREKRQQLTHTDSRAVDIVEAVAKATTRIKADRAGYRSYSSSTDDDDEYDIGNGENDDGREEDHGNDHSTHGKPKNGRVFGGIHSEEEGNSSTDQDRGERIRIRLSKRPHRSRRSQRTPEPFSALSPKLLEEQSRYGNIPSIQRQSLLNSSSSLPLSSPLSPHFEQQKFDRHMERMKLLLAAEEDTTDGGSYARILFLQEIKLWSLGRRVALYLAGRTELSAPFACQKPTTLSSNPFSAGPHNERFTQASSHSFTAAAAARHYQQAGQWSELAWEQDYELQSLQTDLIAWEKAIPGHLRFRADVEQEDVNHKVNGKMGILLMCYYTISIMLQGSYLPIQQGSLSRQSSSRARNGSPQTASTSRFDSAPASPGVATMGLTISGLQPQEKMEKEEKNKEEPTTYQGYFNTPHRLCSEISNVLLHHVEFMLDSYPQWCTIQAKINHVLTAALRVSCLNAKLSSNPIAIREEAKAEFKMGSDLFKRLALLPYPLTIRDWPVEEDVQLVLDIEEEFKDMMMTQEEQQDTTLPSSPKTSEATEITTPTEADQIMTKEWEGTTTIAATISSSTGKDTTAVAAEEEGHSGLKRDRGFVARQHIFGLEKDVNYKFHFRP</sequence>
<dbReference type="PROSITE" id="PS50048">
    <property type="entry name" value="ZN2_CY6_FUNGAL_2"/>
    <property type="match status" value="1"/>
</dbReference>
<proteinExistence type="predicted"/>
<evidence type="ECO:0000259" key="2">
    <source>
        <dbReference type="PROSITE" id="PS50048"/>
    </source>
</evidence>
<dbReference type="Pfam" id="PF00172">
    <property type="entry name" value="Zn_clus"/>
    <property type="match status" value="1"/>
</dbReference>
<feature type="compositionally biased region" description="Basic and acidic residues" evidence="1">
    <location>
        <begin position="395"/>
        <end position="404"/>
    </location>
</feature>
<organism evidence="3 4">
    <name type="scientific">Modicella reniformis</name>
    <dbReference type="NCBI Taxonomy" id="1440133"/>
    <lineage>
        <taxon>Eukaryota</taxon>
        <taxon>Fungi</taxon>
        <taxon>Fungi incertae sedis</taxon>
        <taxon>Mucoromycota</taxon>
        <taxon>Mortierellomycotina</taxon>
        <taxon>Mortierellomycetes</taxon>
        <taxon>Mortierellales</taxon>
        <taxon>Mortierellaceae</taxon>
        <taxon>Modicella</taxon>
    </lineage>
</organism>
<keyword evidence="4" id="KW-1185">Reference proteome</keyword>
<dbReference type="CDD" id="cd00067">
    <property type="entry name" value="GAL4"/>
    <property type="match status" value="1"/>
</dbReference>
<dbReference type="EMBL" id="JAAAHW010009488">
    <property type="protein sequence ID" value="KAF9940000.1"/>
    <property type="molecule type" value="Genomic_DNA"/>
</dbReference>
<feature type="region of interest" description="Disordered" evidence="1">
    <location>
        <begin position="1240"/>
        <end position="1296"/>
    </location>
</feature>
<feature type="domain" description="Zn(2)-C6 fungal-type" evidence="2">
    <location>
        <begin position="116"/>
        <end position="145"/>
    </location>
</feature>
<feature type="region of interest" description="Disordered" evidence="1">
    <location>
        <begin position="927"/>
        <end position="1023"/>
    </location>
</feature>
<evidence type="ECO:0000256" key="1">
    <source>
        <dbReference type="SAM" id="MobiDB-lite"/>
    </source>
</evidence>
<dbReference type="CDD" id="cd12148">
    <property type="entry name" value="fungal_TF_MHR"/>
    <property type="match status" value="1"/>
</dbReference>
<gene>
    <name evidence="3" type="ORF">BGZ65_008619</name>
</gene>
<dbReference type="InterPro" id="IPR001138">
    <property type="entry name" value="Zn2Cys6_DnaBD"/>
</dbReference>
<feature type="region of interest" description="Disordered" evidence="1">
    <location>
        <begin position="173"/>
        <end position="203"/>
    </location>
</feature>
<feature type="region of interest" description="Disordered" evidence="1">
    <location>
        <begin position="432"/>
        <end position="460"/>
    </location>
</feature>
<feature type="region of interest" description="Disordered" evidence="1">
    <location>
        <begin position="879"/>
        <end position="906"/>
    </location>
</feature>
<feature type="compositionally biased region" description="Polar residues" evidence="1">
    <location>
        <begin position="777"/>
        <end position="787"/>
    </location>
</feature>
<feature type="compositionally biased region" description="Basic residues" evidence="1">
    <location>
        <begin position="997"/>
        <end position="1010"/>
    </location>
</feature>
<dbReference type="SMART" id="SM00066">
    <property type="entry name" value="GAL4"/>
    <property type="match status" value="1"/>
</dbReference>
<protein>
    <recommendedName>
        <fullName evidence="2">Zn(2)-C6 fungal-type domain-containing protein</fullName>
    </recommendedName>
</protein>
<feature type="region of interest" description="Disordered" evidence="1">
    <location>
        <begin position="381"/>
        <end position="420"/>
    </location>
</feature>
<reference evidence="3" key="1">
    <citation type="journal article" date="2020" name="Fungal Divers.">
        <title>Resolving the Mortierellaceae phylogeny through synthesis of multi-gene phylogenetics and phylogenomics.</title>
        <authorList>
            <person name="Vandepol N."/>
            <person name="Liber J."/>
            <person name="Desiro A."/>
            <person name="Na H."/>
            <person name="Kennedy M."/>
            <person name="Barry K."/>
            <person name="Grigoriev I.V."/>
            <person name="Miller A.N."/>
            <person name="O'Donnell K."/>
            <person name="Stajich J.E."/>
            <person name="Bonito G."/>
        </authorList>
    </citation>
    <scope>NUCLEOTIDE SEQUENCE</scope>
    <source>
        <strain evidence="3">MES-2147</strain>
    </source>
</reference>
<accession>A0A9P6LSZ6</accession>
<dbReference type="Gene3D" id="4.10.240.10">
    <property type="entry name" value="Zn(2)-C6 fungal-type DNA-binding domain"/>
    <property type="match status" value="1"/>
</dbReference>
<dbReference type="SUPFAM" id="SSF57701">
    <property type="entry name" value="Zn2/Cys6 DNA-binding domain"/>
    <property type="match status" value="1"/>
</dbReference>
<dbReference type="Proteomes" id="UP000749646">
    <property type="component" value="Unassembled WGS sequence"/>
</dbReference>
<dbReference type="GO" id="GO:0008270">
    <property type="term" value="F:zinc ion binding"/>
    <property type="evidence" value="ECO:0007669"/>
    <property type="project" value="InterPro"/>
</dbReference>
<evidence type="ECO:0000313" key="4">
    <source>
        <dbReference type="Proteomes" id="UP000749646"/>
    </source>
</evidence>
<feature type="compositionally biased region" description="Basic residues" evidence="1">
    <location>
        <begin position="442"/>
        <end position="455"/>
    </location>
</feature>
<comment type="caution">
    <text evidence="3">The sequence shown here is derived from an EMBL/GenBank/DDBJ whole genome shotgun (WGS) entry which is preliminary data.</text>
</comment>
<feature type="compositionally biased region" description="Polar residues" evidence="1">
    <location>
        <begin position="1248"/>
        <end position="1258"/>
    </location>
</feature>
<feature type="compositionally biased region" description="Basic and acidic residues" evidence="1">
    <location>
        <begin position="1281"/>
        <end position="1293"/>
    </location>
</feature>
<feature type="compositionally biased region" description="Polar residues" evidence="1">
    <location>
        <begin position="1417"/>
        <end position="1437"/>
    </location>
</feature>
<dbReference type="InterPro" id="IPR036864">
    <property type="entry name" value="Zn2-C6_fun-type_DNA-bd_sf"/>
</dbReference>
<dbReference type="PROSITE" id="PS00463">
    <property type="entry name" value="ZN2_CY6_FUNGAL_1"/>
    <property type="match status" value="1"/>
</dbReference>
<dbReference type="OrthoDB" id="2447714at2759"/>
<feature type="region of interest" description="Disordered" evidence="1">
    <location>
        <begin position="763"/>
        <end position="787"/>
    </location>
</feature>
<feature type="compositionally biased region" description="Acidic residues" evidence="1">
    <location>
        <begin position="937"/>
        <end position="954"/>
    </location>
</feature>